<dbReference type="InterPro" id="IPR006207">
    <property type="entry name" value="Cys_knot_C"/>
</dbReference>
<dbReference type="SUPFAM" id="SSF57603">
    <property type="entry name" value="FnI-like domain"/>
    <property type="match status" value="1"/>
</dbReference>
<dbReference type="InterPro" id="IPR001007">
    <property type="entry name" value="VWF_dom"/>
</dbReference>
<dbReference type="EMBL" id="JANIIK010000111">
    <property type="protein sequence ID" value="KAJ3595649.1"/>
    <property type="molecule type" value="Genomic_DNA"/>
</dbReference>
<name>A0A9Q0DW97_9TELE</name>
<dbReference type="GO" id="GO:0007165">
    <property type="term" value="P:signal transduction"/>
    <property type="evidence" value="ECO:0007669"/>
    <property type="project" value="InterPro"/>
</dbReference>
<dbReference type="GO" id="GO:0005615">
    <property type="term" value="C:extracellular space"/>
    <property type="evidence" value="ECO:0007669"/>
    <property type="project" value="TreeGrafter"/>
</dbReference>
<dbReference type="GO" id="GO:0031012">
    <property type="term" value="C:extracellular matrix"/>
    <property type="evidence" value="ECO:0007669"/>
    <property type="project" value="TreeGrafter"/>
</dbReference>
<dbReference type="GO" id="GO:0007155">
    <property type="term" value="P:cell adhesion"/>
    <property type="evidence" value="ECO:0007669"/>
    <property type="project" value="TreeGrafter"/>
</dbReference>
<dbReference type="PROSITE" id="PS50092">
    <property type="entry name" value="TSP1"/>
    <property type="match status" value="1"/>
</dbReference>
<dbReference type="FunFam" id="2.10.70.10:FF:000015">
    <property type="entry name" value="CYR61 isoform 1"/>
    <property type="match status" value="1"/>
</dbReference>
<dbReference type="SUPFAM" id="SSF57184">
    <property type="entry name" value="Growth factor receptor domain"/>
    <property type="match status" value="1"/>
</dbReference>
<dbReference type="SUPFAM" id="SSF82895">
    <property type="entry name" value="TSP-1 type 1 repeat"/>
    <property type="match status" value="1"/>
</dbReference>
<evidence type="ECO:0000256" key="12">
    <source>
        <dbReference type="SAM" id="SignalP"/>
    </source>
</evidence>
<feature type="chain" id="PRO_5040204152" description="CCN family member 1" evidence="12">
    <location>
        <begin position="21"/>
        <end position="361"/>
    </location>
</feature>
<dbReference type="SMART" id="SM00121">
    <property type="entry name" value="IB"/>
    <property type="match status" value="1"/>
</dbReference>
<evidence type="ECO:0000259" key="14">
    <source>
        <dbReference type="PROSITE" id="PS50184"/>
    </source>
</evidence>
<dbReference type="Pfam" id="PF00007">
    <property type="entry name" value="Cys_knot"/>
    <property type="match status" value="1"/>
</dbReference>
<dbReference type="Gene3D" id="2.20.100.10">
    <property type="entry name" value="Thrombospondin type-1 (TSP1) repeat"/>
    <property type="match status" value="1"/>
</dbReference>
<dbReference type="InterPro" id="IPR006208">
    <property type="entry name" value="Glyco_hormone_CN"/>
</dbReference>
<dbReference type="InterPro" id="IPR000884">
    <property type="entry name" value="TSP1_rpt"/>
</dbReference>
<evidence type="ECO:0000313" key="17">
    <source>
        <dbReference type="Proteomes" id="UP001148018"/>
    </source>
</evidence>
<sequence>MWVLASVAVIVCGLFKSVSPCPRECRCSAAAPRCGPGVSLVVTDRHCGCCAVCARQLNEDCGGTRPCDHTRGLTCNFGAGHGAAHGGICRAKSEGRSCEYNGRIYQNGESFGPNCRHRCTCEDGAVACVSLCPRKVTLPKQGCERHRLVRAPGRCCEQLACSDAGGKRWRLLVDEGAGGPRETLRSTNDLGYDEDVVSMGAFSSLAAFTREAEGQLLVFGPRSCQPQSSDWSPCSETCGGGVSTRLSNNNLQCKLTRETRLCEQGAGECDAKAAGRPVKLSHMGCGSLKKFQLRFCGSCPGGLCCRPHRTRTVPAVFRCEDGRTFSQNVMVIQSCRCEADLARASSDGGPLASLRHSNAIH</sequence>
<dbReference type="GO" id="GO:0005178">
    <property type="term" value="F:integrin binding"/>
    <property type="evidence" value="ECO:0007669"/>
    <property type="project" value="TreeGrafter"/>
</dbReference>
<dbReference type="SMART" id="SM00041">
    <property type="entry name" value="CT"/>
    <property type="match status" value="1"/>
</dbReference>
<feature type="signal peptide" evidence="12">
    <location>
        <begin position="1"/>
        <end position="20"/>
    </location>
</feature>
<dbReference type="Pfam" id="PF00093">
    <property type="entry name" value="VWC"/>
    <property type="match status" value="1"/>
</dbReference>
<dbReference type="PROSITE" id="PS50184">
    <property type="entry name" value="VWFC_2"/>
    <property type="match status" value="1"/>
</dbReference>
<dbReference type="Gene3D" id="2.10.70.10">
    <property type="entry name" value="Complement Module, domain 1"/>
    <property type="match status" value="1"/>
</dbReference>
<dbReference type="InterPro" id="IPR050941">
    <property type="entry name" value="CCN"/>
</dbReference>
<dbReference type="InterPro" id="IPR009030">
    <property type="entry name" value="Growth_fac_rcpt_cys_sf"/>
</dbReference>
<dbReference type="OrthoDB" id="365605at2759"/>
<comment type="caution">
    <text evidence="16">The sequence shown here is derived from an EMBL/GenBank/DDBJ whole genome shotgun (WGS) entry which is preliminary data.</text>
</comment>
<feature type="domain" description="VWFC" evidence="14">
    <location>
        <begin position="96"/>
        <end position="162"/>
    </location>
</feature>
<evidence type="ECO:0000259" key="13">
    <source>
        <dbReference type="PROSITE" id="PS01225"/>
    </source>
</evidence>
<dbReference type="Proteomes" id="UP001148018">
    <property type="component" value="Unassembled WGS sequence"/>
</dbReference>
<dbReference type="PROSITE" id="PS01208">
    <property type="entry name" value="VWFC_1"/>
    <property type="match status" value="1"/>
</dbReference>
<evidence type="ECO:0000259" key="15">
    <source>
        <dbReference type="PROSITE" id="PS51323"/>
    </source>
</evidence>
<evidence type="ECO:0000256" key="10">
    <source>
        <dbReference type="ARBA" id="ARBA00042351"/>
    </source>
</evidence>
<keyword evidence="4" id="KW-0597">Phosphoprotein</keyword>
<evidence type="ECO:0000256" key="3">
    <source>
        <dbReference type="ARBA" id="ARBA00022525"/>
    </source>
</evidence>
<dbReference type="PANTHER" id="PTHR11348:SF18">
    <property type="entry name" value="CCN FAMILY MEMBER 1"/>
    <property type="match status" value="1"/>
</dbReference>
<evidence type="ECO:0000313" key="16">
    <source>
        <dbReference type="EMBL" id="KAJ3595649.1"/>
    </source>
</evidence>
<dbReference type="SMART" id="SM00214">
    <property type="entry name" value="VWC"/>
    <property type="match status" value="1"/>
</dbReference>
<dbReference type="InterPro" id="IPR036383">
    <property type="entry name" value="TSP1_rpt_sf"/>
</dbReference>
<dbReference type="GO" id="GO:0051240">
    <property type="term" value="P:positive regulation of multicellular organismal process"/>
    <property type="evidence" value="ECO:0007669"/>
    <property type="project" value="UniProtKB-ARBA"/>
</dbReference>
<dbReference type="GO" id="GO:0019838">
    <property type="term" value="F:growth factor binding"/>
    <property type="evidence" value="ECO:0007669"/>
    <property type="project" value="UniProtKB-KW"/>
</dbReference>
<evidence type="ECO:0000256" key="5">
    <source>
        <dbReference type="ARBA" id="ARBA00022729"/>
    </source>
</evidence>
<dbReference type="Pfam" id="PF00219">
    <property type="entry name" value="IGFBP"/>
    <property type="match status" value="1"/>
</dbReference>
<proteinExistence type="inferred from homology"/>
<dbReference type="GO" id="GO:0030335">
    <property type="term" value="P:positive regulation of cell migration"/>
    <property type="evidence" value="ECO:0007669"/>
    <property type="project" value="TreeGrafter"/>
</dbReference>
<evidence type="ECO:0000256" key="11">
    <source>
        <dbReference type="PROSITE-ProRule" id="PRU00039"/>
    </source>
</evidence>
<evidence type="ECO:0000256" key="1">
    <source>
        <dbReference type="ARBA" id="ARBA00004613"/>
    </source>
</evidence>
<dbReference type="AlphaFoldDB" id="A0A9Q0DW97"/>
<comment type="similarity">
    <text evidence="2">Belongs to the CCN family.</text>
</comment>
<feature type="domain" description="IGFBP N-terminal" evidence="15">
    <location>
        <begin position="17"/>
        <end position="92"/>
    </location>
</feature>
<dbReference type="InterPro" id="IPR043973">
    <property type="entry name" value="TSP1_CCN"/>
</dbReference>
<reference evidence="16" key="1">
    <citation type="submission" date="2022-07" db="EMBL/GenBank/DDBJ databases">
        <title>Chromosome-level genome of Muraenolepis orangiensis.</title>
        <authorList>
            <person name="Kim J."/>
        </authorList>
    </citation>
    <scope>NUCLEOTIDE SEQUENCE</scope>
    <source>
        <strain evidence="16">KU_S4_2022</strain>
        <tissue evidence="16">Muscle</tissue>
    </source>
</reference>
<protein>
    <recommendedName>
        <fullName evidence="8">CCN family member 1</fullName>
    </recommendedName>
    <alternativeName>
        <fullName evidence="10">Cellular communication network factor 1</fullName>
    </alternativeName>
    <alternativeName>
        <fullName evidence="9">Protein CYR61</fullName>
    </alternativeName>
</protein>
<evidence type="ECO:0000256" key="6">
    <source>
        <dbReference type="ARBA" id="ARBA00023157"/>
    </source>
</evidence>
<dbReference type="GO" id="GO:0008201">
    <property type="term" value="F:heparin binding"/>
    <property type="evidence" value="ECO:0007669"/>
    <property type="project" value="TreeGrafter"/>
</dbReference>
<gene>
    <name evidence="16" type="ORF">NHX12_004952</name>
</gene>
<comment type="subcellular location">
    <subcellularLocation>
        <location evidence="1">Secreted</location>
    </subcellularLocation>
</comment>
<keyword evidence="17" id="KW-1185">Reference proteome</keyword>
<dbReference type="PROSITE" id="PS51323">
    <property type="entry name" value="IGFBP_N_2"/>
    <property type="match status" value="1"/>
</dbReference>
<dbReference type="GO" id="GO:0045597">
    <property type="term" value="P:positive regulation of cell differentiation"/>
    <property type="evidence" value="ECO:0007669"/>
    <property type="project" value="TreeGrafter"/>
</dbReference>
<evidence type="ECO:0000256" key="7">
    <source>
        <dbReference type="ARBA" id="ARBA00023183"/>
    </source>
</evidence>
<dbReference type="InterPro" id="IPR000867">
    <property type="entry name" value="IGFBP-like"/>
</dbReference>
<evidence type="ECO:0000256" key="2">
    <source>
        <dbReference type="ARBA" id="ARBA00008125"/>
    </source>
</evidence>
<feature type="domain" description="CTCK" evidence="13">
    <location>
        <begin position="269"/>
        <end position="346"/>
    </location>
</feature>
<evidence type="ECO:0000256" key="8">
    <source>
        <dbReference type="ARBA" id="ARBA00039941"/>
    </source>
</evidence>
<evidence type="ECO:0000256" key="4">
    <source>
        <dbReference type="ARBA" id="ARBA00022553"/>
    </source>
</evidence>
<dbReference type="Pfam" id="PF19035">
    <property type="entry name" value="TSP1_CCN"/>
    <property type="match status" value="1"/>
</dbReference>
<evidence type="ECO:0000256" key="9">
    <source>
        <dbReference type="ARBA" id="ARBA00042204"/>
    </source>
</evidence>
<dbReference type="PANTHER" id="PTHR11348">
    <property type="entry name" value="CONNECTIVE TISSUE GROWTH FACTOR-RELATED"/>
    <property type="match status" value="1"/>
</dbReference>
<organism evidence="16 17">
    <name type="scientific">Muraenolepis orangiensis</name>
    <name type="common">Patagonian moray cod</name>
    <dbReference type="NCBI Taxonomy" id="630683"/>
    <lineage>
        <taxon>Eukaryota</taxon>
        <taxon>Metazoa</taxon>
        <taxon>Chordata</taxon>
        <taxon>Craniata</taxon>
        <taxon>Vertebrata</taxon>
        <taxon>Euteleostomi</taxon>
        <taxon>Actinopterygii</taxon>
        <taxon>Neopterygii</taxon>
        <taxon>Teleostei</taxon>
        <taxon>Neoteleostei</taxon>
        <taxon>Acanthomorphata</taxon>
        <taxon>Zeiogadaria</taxon>
        <taxon>Gadariae</taxon>
        <taxon>Gadiformes</taxon>
        <taxon>Muraenolepidoidei</taxon>
        <taxon>Muraenolepididae</taxon>
        <taxon>Muraenolepis</taxon>
    </lineage>
</organism>
<keyword evidence="7" id="KW-0340">Growth factor binding</keyword>
<keyword evidence="5 12" id="KW-0732">Signal</keyword>
<keyword evidence="3" id="KW-0964">Secreted</keyword>
<comment type="caution">
    <text evidence="11">Lacks conserved residue(s) required for the propagation of feature annotation.</text>
</comment>
<dbReference type="PROSITE" id="PS01225">
    <property type="entry name" value="CTCK_2"/>
    <property type="match status" value="1"/>
</dbReference>
<keyword evidence="6" id="KW-1015">Disulfide bond</keyword>
<accession>A0A9Q0DW97</accession>